<protein>
    <recommendedName>
        <fullName evidence="1">Trigger factor ribosome-binding bacterial domain-containing protein</fullName>
    </recommendedName>
</protein>
<evidence type="ECO:0000313" key="2">
    <source>
        <dbReference type="EMBL" id="MBC6996279.1"/>
    </source>
</evidence>
<dbReference type="InterPro" id="IPR008881">
    <property type="entry name" value="Trigger_fac_ribosome-bd_bac"/>
</dbReference>
<keyword evidence="3" id="KW-1185">Reference proteome</keyword>
<dbReference type="InterPro" id="IPR027304">
    <property type="entry name" value="Trigger_fact/SurA_dom_sf"/>
</dbReference>
<dbReference type="RefSeq" id="WP_187468292.1">
    <property type="nucleotide sequence ID" value="NZ_JACSIT010000152.1"/>
</dbReference>
<proteinExistence type="predicted"/>
<dbReference type="InterPro" id="IPR037041">
    <property type="entry name" value="Trigger_fac_C_sf"/>
</dbReference>
<reference evidence="2" key="1">
    <citation type="submission" date="2020-08" db="EMBL/GenBank/DDBJ databases">
        <title>Lewinella bacteria from marine environments.</title>
        <authorList>
            <person name="Zhong Y."/>
        </authorList>
    </citation>
    <scope>NUCLEOTIDE SEQUENCE</scope>
    <source>
        <strain evidence="2">KCTC 42187</strain>
    </source>
</reference>
<dbReference type="InterPro" id="IPR036611">
    <property type="entry name" value="Trigger_fac_ribosome-bd_sf"/>
</dbReference>
<organism evidence="2 3">
    <name type="scientific">Neolewinella lacunae</name>
    <dbReference type="NCBI Taxonomy" id="1517758"/>
    <lineage>
        <taxon>Bacteria</taxon>
        <taxon>Pseudomonadati</taxon>
        <taxon>Bacteroidota</taxon>
        <taxon>Saprospiria</taxon>
        <taxon>Saprospirales</taxon>
        <taxon>Lewinellaceae</taxon>
        <taxon>Neolewinella</taxon>
    </lineage>
</organism>
<dbReference type="EMBL" id="JACSIT010000152">
    <property type="protein sequence ID" value="MBC6996279.1"/>
    <property type="molecule type" value="Genomic_DNA"/>
</dbReference>
<feature type="domain" description="Trigger factor ribosome-binding bacterial" evidence="1">
    <location>
        <begin position="3"/>
        <end position="150"/>
    </location>
</feature>
<dbReference type="Proteomes" id="UP000650081">
    <property type="component" value="Unassembled WGS sequence"/>
</dbReference>
<comment type="caution">
    <text evidence="2">The sequence shown here is derived from an EMBL/GenBank/DDBJ whole genome shotgun (WGS) entry which is preliminary data.</text>
</comment>
<accession>A0A923TA83</accession>
<dbReference type="SUPFAM" id="SSF109998">
    <property type="entry name" value="Triger factor/SurA peptide-binding domain-like"/>
    <property type="match status" value="1"/>
</dbReference>
<dbReference type="Gene3D" id="1.10.3120.10">
    <property type="entry name" value="Trigger factor, C-terminal domain"/>
    <property type="match status" value="1"/>
</dbReference>
<dbReference type="GO" id="GO:0015031">
    <property type="term" value="P:protein transport"/>
    <property type="evidence" value="ECO:0007669"/>
    <property type="project" value="InterPro"/>
</dbReference>
<sequence>MPQVSFEKTGNVTARIAVTLTQQELETQLSAELNKRRGKVAMKGFRKGKTPVSTLRKMVGNQILAEIIDKEVRNALFGYIDEHQLRPIFSPQPIDDEESAAISAMSLRDLNLNYDVALEPEFELELPTETFQRYVFDANPTFVDEQIEKMLKQAGEAVKIEDGTVEENDILEVTIRETGPVEEPIVNSTKIYVDSLTEDSKAQLLGKKVGESIVLNDLGTLEKNSTPEAVNRYLLALAVIDTDVKDKSFEIKIDEISRLVPAQLNEDFFNSFDPSGEVQTEEQLRERIIEQHSEGFNEQGYHLLDFDLRKAIVERNNFELPLEMMEEMIKDDKDTSLDLFERSVRWSLIRTKIIEQNDLKIAYEDIKEEATGNLVRMLGGRRPDFLNDDFLESYVGNMLKDEKQREQLTLSVMDKKVMAILREKITVVETPLSAEAFNQAIDDFNTEHGAAEEE</sequence>
<dbReference type="SUPFAM" id="SSF102735">
    <property type="entry name" value="Trigger factor ribosome-binding domain"/>
    <property type="match status" value="1"/>
</dbReference>
<gene>
    <name evidence="2" type="ORF">H9S92_19065</name>
</gene>
<dbReference type="Gene3D" id="3.30.70.1050">
    <property type="entry name" value="Trigger factor ribosome-binding domain"/>
    <property type="match status" value="1"/>
</dbReference>
<evidence type="ECO:0000313" key="3">
    <source>
        <dbReference type="Proteomes" id="UP000650081"/>
    </source>
</evidence>
<dbReference type="AlphaFoldDB" id="A0A923TA83"/>
<dbReference type="GO" id="GO:0006457">
    <property type="term" value="P:protein folding"/>
    <property type="evidence" value="ECO:0007669"/>
    <property type="project" value="InterPro"/>
</dbReference>
<dbReference type="Pfam" id="PF05697">
    <property type="entry name" value="Trigger_N"/>
    <property type="match status" value="1"/>
</dbReference>
<name>A0A923TA83_9BACT</name>
<evidence type="ECO:0000259" key="1">
    <source>
        <dbReference type="Pfam" id="PF05697"/>
    </source>
</evidence>